<sequence length="175" mass="17950">MVTPVGLPPTFPGQSAVQSMTVVPPAPSPRLVLASGGTDQVAVRGSAVNVSGAEETVSVVQNVGSSVDLWVTSVVGLAQQDLAANLASILPWLSEVGMLSAPLVGVSLAGPGEGDVMERAWHLVSHIGTVMAGRGAQTGRRTSGLVGGLGITWPYGFHVLVHYGRHQEAFCGFLD</sequence>
<comment type="caution">
    <text evidence="1">The sequence shown here is derived from an EMBL/GenBank/DDBJ whole genome shotgun (WGS) entry which is preliminary data.</text>
</comment>
<dbReference type="EMBL" id="JANPWB010000011">
    <property type="protein sequence ID" value="KAJ1126436.1"/>
    <property type="molecule type" value="Genomic_DNA"/>
</dbReference>
<reference evidence="1" key="1">
    <citation type="journal article" date="2022" name="bioRxiv">
        <title>Sequencing and chromosome-scale assembly of the giantPleurodeles waltlgenome.</title>
        <authorList>
            <person name="Brown T."/>
            <person name="Elewa A."/>
            <person name="Iarovenko S."/>
            <person name="Subramanian E."/>
            <person name="Araus A.J."/>
            <person name="Petzold A."/>
            <person name="Susuki M."/>
            <person name="Suzuki K.-i.T."/>
            <person name="Hayashi T."/>
            <person name="Toyoda A."/>
            <person name="Oliveira C."/>
            <person name="Osipova E."/>
            <person name="Leigh N.D."/>
            <person name="Simon A."/>
            <person name="Yun M.H."/>
        </authorList>
    </citation>
    <scope>NUCLEOTIDE SEQUENCE</scope>
    <source>
        <strain evidence="1">20211129_DDA</strain>
        <tissue evidence="1">Liver</tissue>
    </source>
</reference>
<name>A0AAV7PE04_PLEWA</name>
<dbReference type="AlphaFoldDB" id="A0AAV7PE04"/>
<organism evidence="1 2">
    <name type="scientific">Pleurodeles waltl</name>
    <name type="common">Iberian ribbed newt</name>
    <dbReference type="NCBI Taxonomy" id="8319"/>
    <lineage>
        <taxon>Eukaryota</taxon>
        <taxon>Metazoa</taxon>
        <taxon>Chordata</taxon>
        <taxon>Craniata</taxon>
        <taxon>Vertebrata</taxon>
        <taxon>Euteleostomi</taxon>
        <taxon>Amphibia</taxon>
        <taxon>Batrachia</taxon>
        <taxon>Caudata</taxon>
        <taxon>Salamandroidea</taxon>
        <taxon>Salamandridae</taxon>
        <taxon>Pleurodelinae</taxon>
        <taxon>Pleurodeles</taxon>
    </lineage>
</organism>
<accession>A0AAV7PE04</accession>
<proteinExistence type="predicted"/>
<keyword evidence="2" id="KW-1185">Reference proteome</keyword>
<evidence type="ECO:0000313" key="2">
    <source>
        <dbReference type="Proteomes" id="UP001066276"/>
    </source>
</evidence>
<evidence type="ECO:0000313" key="1">
    <source>
        <dbReference type="EMBL" id="KAJ1126436.1"/>
    </source>
</evidence>
<dbReference type="Proteomes" id="UP001066276">
    <property type="component" value="Chromosome 7"/>
</dbReference>
<gene>
    <name evidence="1" type="ORF">NDU88_004843</name>
</gene>
<protein>
    <submittedName>
        <fullName evidence="1">Uncharacterized protein</fullName>
    </submittedName>
</protein>